<dbReference type="AlphaFoldDB" id="A0A645IBR7"/>
<name>A0A645IBR7_9ZZZZ</name>
<comment type="caution">
    <text evidence="2">The sequence shown here is derived from an EMBL/GenBank/DDBJ whole genome shotgun (WGS) entry which is preliminary data.</text>
</comment>
<feature type="compositionally biased region" description="Basic and acidic residues" evidence="1">
    <location>
        <begin position="73"/>
        <end position="82"/>
    </location>
</feature>
<protein>
    <submittedName>
        <fullName evidence="2">Uncharacterized protein</fullName>
    </submittedName>
</protein>
<feature type="region of interest" description="Disordered" evidence="1">
    <location>
        <begin position="66"/>
        <end position="90"/>
    </location>
</feature>
<evidence type="ECO:0000313" key="2">
    <source>
        <dbReference type="EMBL" id="MPN48715.1"/>
    </source>
</evidence>
<proteinExistence type="predicted"/>
<dbReference type="EMBL" id="VSSQ01111288">
    <property type="protein sequence ID" value="MPN48715.1"/>
    <property type="molecule type" value="Genomic_DNA"/>
</dbReference>
<accession>A0A645IBR7</accession>
<organism evidence="2">
    <name type="scientific">bioreactor metagenome</name>
    <dbReference type="NCBI Taxonomy" id="1076179"/>
    <lineage>
        <taxon>unclassified sequences</taxon>
        <taxon>metagenomes</taxon>
        <taxon>ecological metagenomes</taxon>
    </lineage>
</organism>
<evidence type="ECO:0000256" key="1">
    <source>
        <dbReference type="SAM" id="MobiDB-lite"/>
    </source>
</evidence>
<sequence>MDHRLRFLAALLLAAEGHRPGGNQVLDRLGVDLRHRAEALTLGAEAEADHVADGFRVVEDVGIADRGAGRAAGDGERRREGEPEQVPGKFVTVHGTSPWLCVDSVAAVTPCRGRSATKLADCKPCAITAQGRRKRPSTRQAGG</sequence>
<reference evidence="2" key="1">
    <citation type="submission" date="2019-08" db="EMBL/GenBank/DDBJ databases">
        <authorList>
            <person name="Kucharzyk K."/>
            <person name="Murdoch R.W."/>
            <person name="Higgins S."/>
            <person name="Loffler F."/>
        </authorList>
    </citation>
    <scope>NUCLEOTIDE SEQUENCE</scope>
</reference>
<gene>
    <name evidence="2" type="ORF">SDC9_196327</name>
</gene>